<comment type="caution">
    <text evidence="1">The sequence shown here is derived from an EMBL/GenBank/DDBJ whole genome shotgun (WGS) entry which is preliminary data.</text>
</comment>
<reference evidence="1 2" key="1">
    <citation type="submission" date="2024-08" db="EMBL/GenBank/DDBJ databases">
        <title>Draft Genome Sequence of Legionella lytica strain DSB2004, Isolated From a Fire Sprinkler System.</title>
        <authorList>
            <person name="Everhart A.D."/>
            <person name="Kidane D.T."/>
            <person name="Farone A.L."/>
            <person name="Farone M.B."/>
        </authorList>
    </citation>
    <scope>NUCLEOTIDE SEQUENCE [LARGE SCALE GENOMIC DNA]</scope>
    <source>
        <strain evidence="1 2">DSB2004</strain>
    </source>
</reference>
<evidence type="ECO:0000313" key="1">
    <source>
        <dbReference type="EMBL" id="MFJ1268733.1"/>
    </source>
</evidence>
<keyword evidence="2" id="KW-1185">Reference proteome</keyword>
<organism evidence="1 2">
    <name type="scientific">Legionella lytica</name>
    <dbReference type="NCBI Taxonomy" id="96232"/>
    <lineage>
        <taxon>Bacteria</taxon>
        <taxon>Pseudomonadati</taxon>
        <taxon>Pseudomonadota</taxon>
        <taxon>Gammaproteobacteria</taxon>
        <taxon>Legionellales</taxon>
        <taxon>Legionellaceae</taxon>
        <taxon>Legionella</taxon>
    </lineage>
</organism>
<accession>A0ABW8D7P7</accession>
<dbReference type="RefSeq" id="WP_400187573.1">
    <property type="nucleotide sequence ID" value="NZ_JBGORX010000002.1"/>
</dbReference>
<sequence>MSNLSPENIITISAFISSYKYLNETEKKLFPPKIKELFDAKIQFKSTKTLAMIASEVIQEFLQTPPSLKFPCISKFIESDLFQCCKLLKTNELFSDANTVAVLSYPKPQKPFPNADYQPLLNLPKLKELFSALYTLQQHQLLADAECLTAVMRHEMFPLQVAKALTILNKADLLNAKTMAITTHPTNPAAAAKILTLLSPLGLLSGEHAENNFEKVMKHPRPASLLLDIELLAAEDANPQQKFEKIMCPRAYTAPLLLTGVLQGDLMSIEIESPFHTKKSGGVVASMIPGAL</sequence>
<evidence type="ECO:0000313" key="2">
    <source>
        <dbReference type="Proteomes" id="UP001615550"/>
    </source>
</evidence>
<dbReference type="Proteomes" id="UP001615550">
    <property type="component" value="Unassembled WGS sequence"/>
</dbReference>
<gene>
    <name evidence="1" type="ORF">ACD661_09225</name>
</gene>
<name>A0ABW8D7P7_9GAMM</name>
<protein>
    <submittedName>
        <fullName evidence="1">Uncharacterized protein</fullName>
    </submittedName>
</protein>
<proteinExistence type="predicted"/>
<dbReference type="EMBL" id="JBGORX010000002">
    <property type="protein sequence ID" value="MFJ1268733.1"/>
    <property type="molecule type" value="Genomic_DNA"/>
</dbReference>